<evidence type="ECO:0000313" key="9">
    <source>
        <dbReference type="Proteomes" id="UP000184550"/>
    </source>
</evidence>
<dbReference type="PROSITE" id="PS51898">
    <property type="entry name" value="TYR_RECOMBINASE"/>
    <property type="match status" value="1"/>
</dbReference>
<protein>
    <submittedName>
        <fullName evidence="8">Tyrosine recombinase XerC</fullName>
    </submittedName>
</protein>
<dbReference type="GO" id="GO:0015074">
    <property type="term" value="P:DNA integration"/>
    <property type="evidence" value="ECO:0007669"/>
    <property type="project" value="UniProtKB-KW"/>
</dbReference>
<comment type="similarity">
    <text evidence="1">Belongs to the 'phage' integrase family.</text>
</comment>
<dbReference type="PROSITE" id="PS51900">
    <property type="entry name" value="CB"/>
    <property type="match status" value="1"/>
</dbReference>
<dbReference type="GO" id="GO:0006310">
    <property type="term" value="P:DNA recombination"/>
    <property type="evidence" value="ECO:0007669"/>
    <property type="project" value="UniProtKB-KW"/>
</dbReference>
<reference evidence="8" key="1">
    <citation type="submission" date="2019-10" db="EMBL/GenBank/DDBJ databases">
        <authorList>
            <consortium name="Genoscope - CEA"/>
            <person name="William W."/>
        </authorList>
    </citation>
    <scope>NUCLEOTIDE SEQUENCE [LARGE SCALE GENOMIC DNA]</scope>
    <source>
        <strain evidence="8">BBR_PRJEB10992</strain>
    </source>
</reference>
<keyword evidence="2" id="KW-0229">DNA integration</keyword>
<dbReference type="InterPro" id="IPR050090">
    <property type="entry name" value="Tyrosine_recombinase_XerCD"/>
</dbReference>
<dbReference type="InterPro" id="IPR013762">
    <property type="entry name" value="Integrase-like_cat_sf"/>
</dbReference>
<accession>A0A7Z9BRR3</accession>
<evidence type="ECO:0000259" key="7">
    <source>
        <dbReference type="PROSITE" id="PS51900"/>
    </source>
</evidence>
<evidence type="ECO:0000256" key="4">
    <source>
        <dbReference type="ARBA" id="ARBA00023172"/>
    </source>
</evidence>
<sequence>MSGLIAKGKKLFRNLSANSDILGDLLANKRSIETRQAYAKDLRDFFSFIAHSDPTPELVREFLALEQFDALALVLNYRQHLINKGLKESTVNRRLAAIKSLVNYARTIGRCKFTLADIKNEKVRRYTDTSGIPTDQMKTLLELCDRSTLKGKRDYAIFRLLWSNALRRGEISNANVADLDVDNRCLWIHGKGRGTEKEKIELGLATLEAIQDWLQARGRVRKTAPLFCTLDPCTKGHRLGGWGIYDLVREFSQKAGISKPMSPHRIRHSSITAALDATGGDVRRVQKLSRHHDLNTLMIYDDNRKNAQGEITNLLDDLV</sequence>
<proteinExistence type="inferred from homology"/>
<dbReference type="InterPro" id="IPR004107">
    <property type="entry name" value="Integrase_SAM-like_N"/>
</dbReference>
<dbReference type="SUPFAM" id="SSF56349">
    <property type="entry name" value="DNA breaking-rejoining enzymes"/>
    <property type="match status" value="1"/>
</dbReference>
<dbReference type="OrthoDB" id="550438at2"/>
<dbReference type="Proteomes" id="UP000184550">
    <property type="component" value="Unassembled WGS sequence"/>
</dbReference>
<keyword evidence="4" id="KW-0233">DNA recombination</keyword>
<evidence type="ECO:0000256" key="1">
    <source>
        <dbReference type="ARBA" id="ARBA00008857"/>
    </source>
</evidence>
<dbReference type="Pfam" id="PF02899">
    <property type="entry name" value="Phage_int_SAM_1"/>
    <property type="match status" value="1"/>
</dbReference>
<dbReference type="PANTHER" id="PTHR30349">
    <property type="entry name" value="PHAGE INTEGRASE-RELATED"/>
    <property type="match status" value="1"/>
</dbReference>
<evidence type="ECO:0000256" key="5">
    <source>
        <dbReference type="PROSITE-ProRule" id="PRU01248"/>
    </source>
</evidence>
<evidence type="ECO:0000256" key="3">
    <source>
        <dbReference type="ARBA" id="ARBA00023125"/>
    </source>
</evidence>
<dbReference type="GO" id="GO:0003677">
    <property type="term" value="F:DNA binding"/>
    <property type="evidence" value="ECO:0007669"/>
    <property type="project" value="UniProtKB-UniRule"/>
</dbReference>
<dbReference type="SUPFAM" id="SSF47823">
    <property type="entry name" value="lambda integrase-like, N-terminal domain"/>
    <property type="match status" value="1"/>
</dbReference>
<dbReference type="Pfam" id="PF00589">
    <property type="entry name" value="Phage_integrase"/>
    <property type="match status" value="1"/>
</dbReference>
<evidence type="ECO:0000313" key="8">
    <source>
        <dbReference type="EMBL" id="VXD17430.1"/>
    </source>
</evidence>
<evidence type="ECO:0000256" key="2">
    <source>
        <dbReference type="ARBA" id="ARBA00022908"/>
    </source>
</evidence>
<keyword evidence="3 5" id="KW-0238">DNA-binding</keyword>
<feature type="domain" description="Core-binding (CB)" evidence="7">
    <location>
        <begin position="13"/>
        <end position="106"/>
    </location>
</feature>
<dbReference type="RefSeq" id="WP_083616893.1">
    <property type="nucleotide sequence ID" value="NZ_LR734825.1"/>
</dbReference>
<dbReference type="InterPro" id="IPR044068">
    <property type="entry name" value="CB"/>
</dbReference>
<organism evidence="8 9">
    <name type="scientific">Planktothrix serta PCC 8927</name>
    <dbReference type="NCBI Taxonomy" id="671068"/>
    <lineage>
        <taxon>Bacteria</taxon>
        <taxon>Bacillati</taxon>
        <taxon>Cyanobacteriota</taxon>
        <taxon>Cyanophyceae</taxon>
        <taxon>Oscillatoriophycideae</taxon>
        <taxon>Oscillatoriales</taxon>
        <taxon>Microcoleaceae</taxon>
        <taxon>Planktothrix</taxon>
    </lineage>
</organism>
<dbReference type="InterPro" id="IPR002104">
    <property type="entry name" value="Integrase_catalytic"/>
</dbReference>
<comment type="caution">
    <text evidence="8">The sequence shown here is derived from an EMBL/GenBank/DDBJ whole genome shotgun (WGS) entry which is preliminary data.</text>
</comment>
<dbReference type="Gene3D" id="1.10.150.130">
    <property type="match status" value="1"/>
</dbReference>
<evidence type="ECO:0000259" key="6">
    <source>
        <dbReference type="PROSITE" id="PS51898"/>
    </source>
</evidence>
<dbReference type="AlphaFoldDB" id="A0A7Z9BRR3"/>
<dbReference type="CDD" id="cd01195">
    <property type="entry name" value="INT_C_like_5"/>
    <property type="match status" value="1"/>
</dbReference>
<dbReference type="InterPro" id="IPR010998">
    <property type="entry name" value="Integrase_recombinase_N"/>
</dbReference>
<dbReference type="Gene3D" id="1.10.443.10">
    <property type="entry name" value="Intergrase catalytic core"/>
    <property type="match status" value="1"/>
</dbReference>
<feature type="domain" description="Tyr recombinase" evidence="6">
    <location>
        <begin position="127"/>
        <end position="313"/>
    </location>
</feature>
<dbReference type="EMBL" id="CZCU02000135">
    <property type="protein sequence ID" value="VXD17430.1"/>
    <property type="molecule type" value="Genomic_DNA"/>
</dbReference>
<keyword evidence="9" id="KW-1185">Reference proteome</keyword>
<name>A0A7Z9BRR3_9CYAN</name>
<gene>
    <name evidence="8" type="primary">xerC</name>
    <name evidence="8" type="ORF">PL8927_60027</name>
</gene>
<dbReference type="PANTHER" id="PTHR30349:SF64">
    <property type="entry name" value="PROPHAGE INTEGRASE INTD-RELATED"/>
    <property type="match status" value="1"/>
</dbReference>
<dbReference type="InterPro" id="IPR011010">
    <property type="entry name" value="DNA_brk_join_enz"/>
</dbReference>